<organism evidence="2 3">
    <name type="scientific">Lutimaribacter pacificus</name>
    <dbReference type="NCBI Taxonomy" id="391948"/>
    <lineage>
        <taxon>Bacteria</taxon>
        <taxon>Pseudomonadati</taxon>
        <taxon>Pseudomonadota</taxon>
        <taxon>Alphaproteobacteria</taxon>
        <taxon>Rhodobacterales</taxon>
        <taxon>Roseobacteraceae</taxon>
        <taxon>Lutimaribacter</taxon>
    </lineage>
</organism>
<dbReference type="Proteomes" id="UP000324252">
    <property type="component" value="Unassembled WGS sequence"/>
</dbReference>
<gene>
    <name evidence="2" type="ORF">SAMN05444142_1011029</name>
</gene>
<evidence type="ECO:0000313" key="2">
    <source>
        <dbReference type="EMBL" id="SHJ68422.1"/>
    </source>
</evidence>
<dbReference type="AlphaFoldDB" id="A0A1H0AJ38"/>
<evidence type="ECO:0008006" key="4">
    <source>
        <dbReference type="Google" id="ProtNLM"/>
    </source>
</evidence>
<dbReference type="EMBL" id="FQZZ01000001">
    <property type="protein sequence ID" value="SHJ68422.1"/>
    <property type="molecule type" value="Genomic_DNA"/>
</dbReference>
<evidence type="ECO:0000313" key="3">
    <source>
        <dbReference type="Proteomes" id="UP000324252"/>
    </source>
</evidence>
<reference evidence="2 3" key="1">
    <citation type="submission" date="2016-11" db="EMBL/GenBank/DDBJ databases">
        <authorList>
            <person name="Varghese N."/>
            <person name="Submissions S."/>
        </authorList>
    </citation>
    <scope>NUCLEOTIDE SEQUENCE [LARGE SCALE GENOMIC DNA]</scope>
    <source>
        <strain evidence="2 3">DSM 29620</strain>
    </source>
</reference>
<protein>
    <recommendedName>
        <fullName evidence="4">Secreted protein</fullName>
    </recommendedName>
</protein>
<keyword evidence="1" id="KW-0732">Signal</keyword>
<name>A0A1H0AJ38_9RHOB</name>
<sequence length="75" mass="7897">MKNLILAVAAALRTLRAGAAHPGRADGTAWGGRLRDAGLSFLFAQSPAPRRVPVTVPVSRRGNRLPGGRNKGRTI</sequence>
<accession>A0A1H0AJ38</accession>
<feature type="signal peptide" evidence="1">
    <location>
        <begin position="1"/>
        <end position="19"/>
    </location>
</feature>
<dbReference type="RefSeq" id="WP_149786125.1">
    <property type="nucleotide sequence ID" value="NZ_FNIO01000001.1"/>
</dbReference>
<evidence type="ECO:0000256" key="1">
    <source>
        <dbReference type="SAM" id="SignalP"/>
    </source>
</evidence>
<feature type="chain" id="PRO_5015064390" description="Secreted protein" evidence="1">
    <location>
        <begin position="20"/>
        <end position="75"/>
    </location>
</feature>
<proteinExistence type="predicted"/>
<keyword evidence="3" id="KW-1185">Reference proteome</keyword>